<feature type="non-terminal residue" evidence="2">
    <location>
        <position position="1"/>
    </location>
</feature>
<comment type="caution">
    <text evidence="2">The sequence shown here is derived from an EMBL/GenBank/DDBJ whole genome shotgun (WGS) entry which is preliminary data.</text>
</comment>
<proteinExistence type="predicted"/>
<protein>
    <submittedName>
        <fullName evidence="2">Uncharacterized protein</fullName>
    </submittedName>
</protein>
<evidence type="ECO:0000313" key="2">
    <source>
        <dbReference type="EMBL" id="PST47261.1"/>
    </source>
</evidence>
<name>A0A2T3GCY4_9BIFI</name>
<organism evidence="2 3">
    <name type="scientific">Bifidobacterium callitrichos</name>
    <dbReference type="NCBI Taxonomy" id="762209"/>
    <lineage>
        <taxon>Bacteria</taxon>
        <taxon>Bacillati</taxon>
        <taxon>Actinomycetota</taxon>
        <taxon>Actinomycetes</taxon>
        <taxon>Bifidobacteriales</taxon>
        <taxon>Bifidobacteriaceae</taxon>
        <taxon>Bifidobacterium</taxon>
    </lineage>
</organism>
<reference evidence="2 3" key="2">
    <citation type="submission" date="2018-03" db="EMBL/GenBank/DDBJ databases">
        <title>The comparative genomics of Bifidobacterium callitrichos reflects dietary carbohydrate utilization within the common marmoset gut.</title>
        <authorList>
            <person name="Rani A."/>
        </authorList>
    </citation>
    <scope>NUCLEOTIDE SEQUENCE [LARGE SCALE GENOMIC DNA]</scope>
    <source>
        <strain evidence="2 3">UMA51805</strain>
    </source>
</reference>
<accession>A0A2T3GCY4</accession>
<dbReference type="Proteomes" id="UP000240228">
    <property type="component" value="Unassembled WGS sequence"/>
</dbReference>
<dbReference type="RefSeq" id="WP_181281108.1">
    <property type="nucleotide sequence ID" value="NZ_NWTX01000001.1"/>
</dbReference>
<dbReference type="AlphaFoldDB" id="A0A2T3GCY4"/>
<evidence type="ECO:0000256" key="1">
    <source>
        <dbReference type="SAM" id="MobiDB-lite"/>
    </source>
</evidence>
<keyword evidence="3" id="KW-1185">Reference proteome</keyword>
<feature type="region of interest" description="Disordered" evidence="1">
    <location>
        <begin position="1"/>
        <end position="28"/>
    </location>
</feature>
<gene>
    <name evidence="2" type="ORF">CPA40_00005</name>
</gene>
<reference evidence="3" key="1">
    <citation type="submission" date="2017-09" db="EMBL/GenBank/DDBJ databases">
        <authorList>
            <person name="Sela D.A."/>
            <person name="Albert K."/>
        </authorList>
    </citation>
    <scope>NUCLEOTIDE SEQUENCE [LARGE SCALE GENOMIC DNA]</scope>
    <source>
        <strain evidence="3">UMA51805</strain>
    </source>
</reference>
<evidence type="ECO:0000313" key="3">
    <source>
        <dbReference type="Proteomes" id="UP000240228"/>
    </source>
</evidence>
<sequence>RGREQTRGIHASNLPDRHHTAHHHPPQTAKGQNVYRLFGAHTNIAALCDAIKLGKGIRDAILLRIIDPSITLEEFSGIAHSNRIDPSPQSTALINRILLEGPRHPSDNDGMRIMSSAEGISHEAWERNDPELHAVAAYLMWLCGDRGTCGLEARAALILDRNTTMAKLVLDLLERERRQIVQAEQF</sequence>
<dbReference type="EMBL" id="NWTX01000001">
    <property type="protein sequence ID" value="PST47261.1"/>
    <property type="molecule type" value="Genomic_DNA"/>
</dbReference>